<proteinExistence type="predicted"/>
<evidence type="ECO:0008006" key="4">
    <source>
        <dbReference type="Google" id="ProtNLM"/>
    </source>
</evidence>
<dbReference type="AlphaFoldDB" id="A0A1H5TSP2"/>
<dbReference type="InterPro" id="IPR021302">
    <property type="entry name" value="DUF2780_VcgC/VcgE"/>
</dbReference>
<protein>
    <recommendedName>
        <fullName evidence="4">DUF2780 domain-containing protein</fullName>
    </recommendedName>
</protein>
<dbReference type="RefSeq" id="WP_103965930.1">
    <property type="nucleotide sequence ID" value="NZ_FNUX01000005.1"/>
</dbReference>
<dbReference type="Pfam" id="PF11075">
    <property type="entry name" value="DUF2780"/>
    <property type="match status" value="1"/>
</dbReference>
<sequence length="188" mass="18421">MKRIKLLTVYSLLGVAIFVAANSYAADLSDLTGATGILQQGTQAGQAATAAVPSSTTGLTELLMQQLGVTQPQAEGGAGALFQLAKSKMSAGDFTALGDSVPDMQGLLAAAPVANAAGSGSTAGNLASMAGNLSGADGNLVGLASSFQQLGLAPDMVQKFIPVVMQYVQGNGGGAVAGALQSALMGGM</sequence>
<feature type="chain" id="PRO_5009285361" description="DUF2780 domain-containing protein" evidence="1">
    <location>
        <begin position="26"/>
        <end position="188"/>
    </location>
</feature>
<name>A0A1H5TSP2_9PROT</name>
<evidence type="ECO:0000313" key="3">
    <source>
        <dbReference type="Proteomes" id="UP000236753"/>
    </source>
</evidence>
<gene>
    <name evidence="2" type="ORF">SAMN05216334_105137</name>
</gene>
<keyword evidence="1" id="KW-0732">Signal</keyword>
<dbReference type="OrthoDB" id="8546843at2"/>
<reference evidence="2 3" key="1">
    <citation type="submission" date="2016-10" db="EMBL/GenBank/DDBJ databases">
        <authorList>
            <person name="de Groot N.N."/>
        </authorList>
    </citation>
    <scope>NUCLEOTIDE SEQUENCE [LARGE SCALE GENOMIC DNA]</scope>
    <source>
        <strain evidence="2 3">Nm13</strain>
    </source>
</reference>
<evidence type="ECO:0000313" key="2">
    <source>
        <dbReference type="EMBL" id="SEF65796.1"/>
    </source>
</evidence>
<organism evidence="2 3">
    <name type="scientific">Nitrosomonas ureae</name>
    <dbReference type="NCBI Taxonomy" id="44577"/>
    <lineage>
        <taxon>Bacteria</taxon>
        <taxon>Pseudomonadati</taxon>
        <taxon>Pseudomonadota</taxon>
        <taxon>Betaproteobacteria</taxon>
        <taxon>Nitrosomonadales</taxon>
        <taxon>Nitrosomonadaceae</taxon>
        <taxon>Nitrosomonas</taxon>
    </lineage>
</organism>
<accession>A0A1H5TSP2</accession>
<dbReference type="Proteomes" id="UP000236753">
    <property type="component" value="Unassembled WGS sequence"/>
</dbReference>
<feature type="signal peptide" evidence="1">
    <location>
        <begin position="1"/>
        <end position="25"/>
    </location>
</feature>
<dbReference type="EMBL" id="FNUX01000005">
    <property type="protein sequence ID" value="SEF65796.1"/>
    <property type="molecule type" value="Genomic_DNA"/>
</dbReference>
<evidence type="ECO:0000256" key="1">
    <source>
        <dbReference type="SAM" id="SignalP"/>
    </source>
</evidence>